<keyword evidence="2 4" id="KW-0238">DNA-binding</keyword>
<comment type="caution">
    <text evidence="6">The sequence shown here is derived from an EMBL/GenBank/DDBJ whole genome shotgun (WGS) entry which is preliminary data.</text>
</comment>
<dbReference type="InterPro" id="IPR009057">
    <property type="entry name" value="Homeodomain-like_sf"/>
</dbReference>
<evidence type="ECO:0000259" key="5">
    <source>
        <dbReference type="PROSITE" id="PS50977"/>
    </source>
</evidence>
<reference evidence="6" key="1">
    <citation type="submission" date="2022-05" db="EMBL/GenBank/DDBJ databases">
        <title>Sphingomonas sp. strain MG17 Genome sequencing and assembly.</title>
        <authorList>
            <person name="Kim I."/>
        </authorList>
    </citation>
    <scope>NUCLEOTIDE SEQUENCE</scope>
    <source>
        <strain evidence="6">MG17</strain>
    </source>
</reference>
<dbReference type="Pfam" id="PF00440">
    <property type="entry name" value="TetR_N"/>
    <property type="match status" value="1"/>
</dbReference>
<evidence type="ECO:0000256" key="2">
    <source>
        <dbReference type="ARBA" id="ARBA00023125"/>
    </source>
</evidence>
<evidence type="ECO:0000313" key="6">
    <source>
        <dbReference type="EMBL" id="MCP3730295.1"/>
    </source>
</evidence>
<dbReference type="Gene3D" id="1.10.10.60">
    <property type="entry name" value="Homeodomain-like"/>
    <property type="match status" value="1"/>
</dbReference>
<dbReference type="RefSeq" id="WP_254292412.1">
    <property type="nucleotide sequence ID" value="NZ_JAMLDX010000004.1"/>
</dbReference>
<feature type="DNA-binding region" description="H-T-H motif" evidence="4">
    <location>
        <begin position="38"/>
        <end position="57"/>
    </location>
</feature>
<dbReference type="InterPro" id="IPR001647">
    <property type="entry name" value="HTH_TetR"/>
</dbReference>
<dbReference type="Proteomes" id="UP001139451">
    <property type="component" value="Unassembled WGS sequence"/>
</dbReference>
<dbReference type="EMBL" id="JAMLDX010000004">
    <property type="protein sequence ID" value="MCP3730295.1"/>
    <property type="molecule type" value="Genomic_DNA"/>
</dbReference>
<dbReference type="InterPro" id="IPR036271">
    <property type="entry name" value="Tet_transcr_reg_TetR-rel_C_sf"/>
</dbReference>
<evidence type="ECO:0000256" key="3">
    <source>
        <dbReference type="ARBA" id="ARBA00023163"/>
    </source>
</evidence>
<keyword evidence="7" id="KW-1185">Reference proteome</keyword>
<evidence type="ECO:0000313" key="7">
    <source>
        <dbReference type="Proteomes" id="UP001139451"/>
    </source>
</evidence>
<dbReference type="GO" id="GO:0000976">
    <property type="term" value="F:transcription cis-regulatory region binding"/>
    <property type="evidence" value="ECO:0007669"/>
    <property type="project" value="TreeGrafter"/>
</dbReference>
<dbReference type="PRINTS" id="PR00455">
    <property type="entry name" value="HTHTETR"/>
</dbReference>
<dbReference type="PANTHER" id="PTHR30055:SF234">
    <property type="entry name" value="HTH-TYPE TRANSCRIPTIONAL REGULATOR BETI"/>
    <property type="match status" value="1"/>
</dbReference>
<dbReference type="PROSITE" id="PS50977">
    <property type="entry name" value="HTH_TETR_2"/>
    <property type="match status" value="1"/>
</dbReference>
<keyword evidence="1" id="KW-0805">Transcription regulation</keyword>
<sequence>MNAPETNPRQISKSERTRADLLLAAREVISRDGLVNTRIVDIVQHAGRSSGLFYSYFKNKRELFASLVEEFGDNLSDTAPDPGDYTDDPAALVRATVQGLWHRYKEHRGDVKGLFETALTDDEIRAEWQKLRKAGIRSFAYRIRKQQAVGLCQGMDPDLAGSALLGLFEFGFFNWEICRLDYPDADVPDDQAIETLVTLLQSALQLAPGRTET</sequence>
<name>A0A9X2HPR8_9SPHN</name>
<dbReference type="Gene3D" id="1.10.357.10">
    <property type="entry name" value="Tetracycline Repressor, domain 2"/>
    <property type="match status" value="1"/>
</dbReference>
<dbReference type="InterPro" id="IPR050109">
    <property type="entry name" value="HTH-type_TetR-like_transc_reg"/>
</dbReference>
<dbReference type="PANTHER" id="PTHR30055">
    <property type="entry name" value="HTH-TYPE TRANSCRIPTIONAL REGULATOR RUTR"/>
    <property type="match status" value="1"/>
</dbReference>
<protein>
    <submittedName>
        <fullName evidence="6">TetR/AcrR family transcriptional regulator</fullName>
    </submittedName>
</protein>
<keyword evidence="3" id="KW-0804">Transcription</keyword>
<dbReference type="AlphaFoldDB" id="A0A9X2HPR8"/>
<proteinExistence type="predicted"/>
<dbReference type="SUPFAM" id="SSF48498">
    <property type="entry name" value="Tetracyclin repressor-like, C-terminal domain"/>
    <property type="match status" value="1"/>
</dbReference>
<dbReference type="SUPFAM" id="SSF46689">
    <property type="entry name" value="Homeodomain-like"/>
    <property type="match status" value="1"/>
</dbReference>
<dbReference type="GO" id="GO:0003700">
    <property type="term" value="F:DNA-binding transcription factor activity"/>
    <property type="evidence" value="ECO:0007669"/>
    <property type="project" value="TreeGrafter"/>
</dbReference>
<feature type="domain" description="HTH tetR-type" evidence="5">
    <location>
        <begin position="15"/>
        <end position="75"/>
    </location>
</feature>
<accession>A0A9X2HPR8</accession>
<organism evidence="6 7">
    <name type="scientific">Sphingomonas tagetis</name>
    <dbReference type="NCBI Taxonomy" id="2949092"/>
    <lineage>
        <taxon>Bacteria</taxon>
        <taxon>Pseudomonadati</taxon>
        <taxon>Pseudomonadota</taxon>
        <taxon>Alphaproteobacteria</taxon>
        <taxon>Sphingomonadales</taxon>
        <taxon>Sphingomonadaceae</taxon>
        <taxon>Sphingomonas</taxon>
    </lineage>
</organism>
<evidence type="ECO:0000256" key="4">
    <source>
        <dbReference type="PROSITE-ProRule" id="PRU00335"/>
    </source>
</evidence>
<evidence type="ECO:0000256" key="1">
    <source>
        <dbReference type="ARBA" id="ARBA00023015"/>
    </source>
</evidence>
<gene>
    <name evidence="6" type="ORF">M9978_07615</name>
</gene>